<reference evidence="2" key="2">
    <citation type="submission" date="2021-01" db="EMBL/GenBank/DDBJ databases">
        <authorList>
            <person name="Schikora-Tamarit M.A."/>
        </authorList>
    </citation>
    <scope>NUCLEOTIDE SEQUENCE</scope>
    <source>
        <strain evidence="2">CBS2887</strain>
    </source>
</reference>
<feature type="non-terminal residue" evidence="2">
    <location>
        <position position="1"/>
    </location>
</feature>
<evidence type="ECO:0000313" key="3">
    <source>
        <dbReference type="Proteomes" id="UP000774326"/>
    </source>
</evidence>
<evidence type="ECO:0000313" key="2">
    <source>
        <dbReference type="EMBL" id="KAH3687669.1"/>
    </source>
</evidence>
<dbReference type="EMBL" id="JAEUBG010000676">
    <property type="protein sequence ID" value="KAH3687669.1"/>
    <property type="molecule type" value="Genomic_DNA"/>
</dbReference>
<accession>A0A9P8QE41</accession>
<dbReference type="AlphaFoldDB" id="A0A9P8QE41"/>
<feature type="compositionally biased region" description="Polar residues" evidence="1">
    <location>
        <begin position="38"/>
        <end position="49"/>
    </location>
</feature>
<reference evidence="2" key="1">
    <citation type="journal article" date="2021" name="Open Biol.">
        <title>Shared evolutionary footprints suggest mitochondrial oxidative damage underlies multiple complex I losses in fungi.</title>
        <authorList>
            <person name="Schikora-Tamarit M.A."/>
            <person name="Marcet-Houben M."/>
            <person name="Nosek J."/>
            <person name="Gabaldon T."/>
        </authorList>
    </citation>
    <scope>NUCLEOTIDE SEQUENCE</scope>
    <source>
        <strain evidence="2">CBS2887</strain>
    </source>
</reference>
<feature type="non-terminal residue" evidence="2">
    <location>
        <position position="176"/>
    </location>
</feature>
<organism evidence="2 3">
    <name type="scientific">Wickerhamomyces pijperi</name>
    <name type="common">Yeast</name>
    <name type="synonym">Pichia pijperi</name>
    <dbReference type="NCBI Taxonomy" id="599730"/>
    <lineage>
        <taxon>Eukaryota</taxon>
        <taxon>Fungi</taxon>
        <taxon>Dikarya</taxon>
        <taxon>Ascomycota</taxon>
        <taxon>Saccharomycotina</taxon>
        <taxon>Saccharomycetes</taxon>
        <taxon>Phaffomycetales</taxon>
        <taxon>Wickerhamomycetaceae</taxon>
        <taxon>Wickerhamomyces</taxon>
    </lineage>
</organism>
<keyword evidence="3" id="KW-1185">Reference proteome</keyword>
<evidence type="ECO:0000256" key="1">
    <source>
        <dbReference type="SAM" id="MobiDB-lite"/>
    </source>
</evidence>
<proteinExistence type="predicted"/>
<dbReference type="Proteomes" id="UP000774326">
    <property type="component" value="Unassembled WGS sequence"/>
</dbReference>
<feature type="compositionally biased region" description="Polar residues" evidence="1">
    <location>
        <begin position="114"/>
        <end position="125"/>
    </location>
</feature>
<gene>
    <name evidence="2" type="ORF">WICPIJ_001348</name>
</gene>
<sequence length="176" mass="19783">QLNVHNNRLQHQHQQQQYPQKNAVPVPPVNHQPPQSQRSCTLNSVSPTLEKSKRNQKPKSTNTTAPRVPSASKVQKPYPKSANTQQRTPSKKQSKDQLQTPPQSQSQTGKQSQAPITPTTPTAFNPLQFQKYRSLFTGSTDKSQSITSQTYDSTMEKAKLLTQGILSSFQYEENLQ</sequence>
<name>A0A9P8QE41_WICPI</name>
<feature type="compositionally biased region" description="Low complexity" evidence="1">
    <location>
        <begin position="97"/>
        <end position="113"/>
    </location>
</feature>
<comment type="caution">
    <text evidence="2">The sequence shown here is derived from an EMBL/GenBank/DDBJ whole genome shotgun (WGS) entry which is preliminary data.</text>
</comment>
<feature type="region of interest" description="Disordered" evidence="1">
    <location>
        <begin position="1"/>
        <end position="125"/>
    </location>
</feature>
<protein>
    <submittedName>
        <fullName evidence="2">Uncharacterized protein</fullName>
    </submittedName>
</protein>